<feature type="domain" description="Peptidase S24/S26A/S26B/S26C" evidence="4">
    <location>
        <begin position="182"/>
        <end position="286"/>
    </location>
</feature>
<organism evidence="5">
    <name type="scientific">Siphoviridae sp. ctMBu2</name>
    <dbReference type="NCBI Taxonomy" id="2827853"/>
    <lineage>
        <taxon>Viruses</taxon>
        <taxon>Duplodnaviria</taxon>
        <taxon>Heunggongvirae</taxon>
        <taxon>Uroviricota</taxon>
        <taxon>Caudoviricetes</taxon>
    </lineage>
</organism>
<dbReference type="InterPro" id="IPR039418">
    <property type="entry name" value="LexA-like"/>
</dbReference>
<dbReference type="InterPro" id="IPR036286">
    <property type="entry name" value="LexA/Signal_pep-like_sf"/>
</dbReference>
<dbReference type="CDD" id="cd06529">
    <property type="entry name" value="S24_LexA-like"/>
    <property type="match status" value="1"/>
</dbReference>
<dbReference type="InterPro" id="IPR010982">
    <property type="entry name" value="Lambda_DNA-bd_dom_sf"/>
</dbReference>
<sequence>MLRSFSTHIINILCTKNNPFIYVSSMLCNKTFAISDLIFGNFNKLFNLSSEMKKTHPTMQRLFDTTKMQPAELASALDVTPQNITNWAARGISKQGAMLASARLGVDANYILTGVEGQGMTTTENDNSRVSLIPPQQTVQILPKGVHPTDTHQRIEIYDVRLAAGPGGKGSTVEWIVRPEDDPLYFRHGWFKARRLTARNLRAMYVRGDSMEPYLYNHDTIIIDTTDTELSDGEVYAITYNGHMLVKELRATPDGVRIISRNPAYEPIEYQGGEGAPDFQIIGHVVWRGG</sequence>
<proteinExistence type="predicted"/>
<evidence type="ECO:0000256" key="2">
    <source>
        <dbReference type="ARBA" id="ARBA00023125"/>
    </source>
</evidence>
<dbReference type="EMBL" id="BK032748">
    <property type="protein sequence ID" value="DAF58212.1"/>
    <property type="molecule type" value="Genomic_DNA"/>
</dbReference>
<keyword evidence="2" id="KW-0238">DNA-binding</keyword>
<dbReference type="PANTHER" id="PTHR40661:SF3">
    <property type="entry name" value="FELS-1 PROPHAGE TRANSCRIPTIONAL REGULATOR"/>
    <property type="match status" value="1"/>
</dbReference>
<keyword evidence="3" id="KW-0804">Transcription</keyword>
<keyword evidence="1" id="KW-0805">Transcription regulation</keyword>
<dbReference type="Gene3D" id="1.10.260.40">
    <property type="entry name" value="lambda repressor-like DNA-binding domains"/>
    <property type="match status" value="1"/>
</dbReference>
<dbReference type="Gene3D" id="2.10.109.10">
    <property type="entry name" value="Umud Fragment, subunit A"/>
    <property type="match status" value="1"/>
</dbReference>
<accession>A0A8S5T4E0</accession>
<dbReference type="PANTHER" id="PTHR40661">
    <property type="match status" value="1"/>
</dbReference>
<reference evidence="5" key="1">
    <citation type="journal article" date="2021" name="Proc. Natl. Acad. Sci. U.S.A.">
        <title>A Catalog of Tens of Thousands of Viruses from Human Metagenomes Reveals Hidden Associations with Chronic Diseases.</title>
        <authorList>
            <person name="Tisza M.J."/>
            <person name="Buck C.B."/>
        </authorList>
    </citation>
    <scope>NUCLEOTIDE SEQUENCE</scope>
    <source>
        <strain evidence="5">CtMBu2</strain>
    </source>
</reference>
<dbReference type="Pfam" id="PF00717">
    <property type="entry name" value="Peptidase_S24"/>
    <property type="match status" value="1"/>
</dbReference>
<evidence type="ECO:0000256" key="1">
    <source>
        <dbReference type="ARBA" id="ARBA00023015"/>
    </source>
</evidence>
<protein>
    <submittedName>
        <fullName evidence="5">Repressor protein CI</fullName>
    </submittedName>
</protein>
<dbReference type="InterPro" id="IPR015927">
    <property type="entry name" value="Peptidase_S24_S26A/B/C"/>
</dbReference>
<evidence type="ECO:0000256" key="3">
    <source>
        <dbReference type="ARBA" id="ARBA00023163"/>
    </source>
</evidence>
<evidence type="ECO:0000259" key="4">
    <source>
        <dbReference type="Pfam" id="PF00717"/>
    </source>
</evidence>
<name>A0A8S5T4E0_9CAUD</name>
<evidence type="ECO:0000313" key="5">
    <source>
        <dbReference type="EMBL" id="DAF58212.1"/>
    </source>
</evidence>
<dbReference type="SUPFAM" id="SSF51306">
    <property type="entry name" value="LexA/Signal peptidase"/>
    <property type="match status" value="1"/>
</dbReference>
<dbReference type="GO" id="GO:0003677">
    <property type="term" value="F:DNA binding"/>
    <property type="evidence" value="ECO:0007669"/>
    <property type="project" value="UniProtKB-KW"/>
</dbReference>